<dbReference type="EMBL" id="APJX01000002">
    <property type="protein sequence ID" value="EMS80710.1"/>
    <property type="molecule type" value="Genomic_DNA"/>
</dbReference>
<name>S0G1D3_9BACT</name>
<dbReference type="RefSeq" id="WP_006964983.1">
    <property type="nucleotide sequence ID" value="NZ_APJX01000002.1"/>
</dbReference>
<gene>
    <name evidence="1" type="ORF">Dpo_2c04060</name>
</gene>
<organism evidence="1 2">
    <name type="scientific">Desulfotignum phosphitoxidans DSM 13687</name>
    <dbReference type="NCBI Taxonomy" id="1286635"/>
    <lineage>
        <taxon>Bacteria</taxon>
        <taxon>Pseudomonadati</taxon>
        <taxon>Thermodesulfobacteriota</taxon>
        <taxon>Desulfobacteria</taxon>
        <taxon>Desulfobacterales</taxon>
        <taxon>Desulfobacteraceae</taxon>
        <taxon>Desulfotignum</taxon>
    </lineage>
</organism>
<reference evidence="1 2" key="1">
    <citation type="journal article" date="2013" name="Genome Announc.">
        <title>Draft Genome Sequence of Desulfotignum phosphitoxidans DSM 13687 Strain FiPS-3.</title>
        <authorList>
            <person name="Poehlein A."/>
            <person name="Daniel R."/>
            <person name="Simeonova D.D."/>
        </authorList>
    </citation>
    <scope>NUCLEOTIDE SEQUENCE [LARGE SCALE GENOMIC DNA]</scope>
    <source>
        <strain evidence="1 2">DSM 13687</strain>
    </source>
</reference>
<dbReference type="PATRIC" id="fig|1286635.3.peg.1385"/>
<accession>S0G1D3</accession>
<evidence type="ECO:0000313" key="2">
    <source>
        <dbReference type="Proteomes" id="UP000014216"/>
    </source>
</evidence>
<sequence length="114" mass="12944">MPPLQEEKRFFLLNTILPGSSHRMGALRFRLGDDEPFLDNQEDMAAPPWTKLRDLEYASLQLEQDDAENNNDYMKWLKMLIAPGGSLGGARPKASVLDENSHPWIAKFPIMALC</sequence>
<keyword evidence="2" id="KW-1185">Reference proteome</keyword>
<evidence type="ECO:0000313" key="1">
    <source>
        <dbReference type="EMBL" id="EMS80710.1"/>
    </source>
</evidence>
<proteinExistence type="predicted"/>
<comment type="caution">
    <text evidence="1">The sequence shown here is derived from an EMBL/GenBank/DDBJ whole genome shotgun (WGS) entry which is preliminary data.</text>
</comment>
<dbReference type="AlphaFoldDB" id="S0G1D3"/>
<protein>
    <submittedName>
        <fullName evidence="1">HipA domain-containing protein</fullName>
    </submittedName>
</protein>
<dbReference type="Proteomes" id="UP000014216">
    <property type="component" value="Unassembled WGS sequence"/>
</dbReference>